<dbReference type="AlphaFoldDB" id="A0A0D2NV47"/>
<evidence type="ECO:0000313" key="3">
    <source>
        <dbReference type="Proteomes" id="UP000054270"/>
    </source>
</evidence>
<keyword evidence="3" id="KW-1185">Reference proteome</keyword>
<dbReference type="Proteomes" id="UP000054270">
    <property type="component" value="Unassembled WGS sequence"/>
</dbReference>
<organism evidence="2 3">
    <name type="scientific">Hypholoma sublateritium (strain FD-334 SS-4)</name>
    <dbReference type="NCBI Taxonomy" id="945553"/>
    <lineage>
        <taxon>Eukaryota</taxon>
        <taxon>Fungi</taxon>
        <taxon>Dikarya</taxon>
        <taxon>Basidiomycota</taxon>
        <taxon>Agaricomycotina</taxon>
        <taxon>Agaricomycetes</taxon>
        <taxon>Agaricomycetidae</taxon>
        <taxon>Agaricales</taxon>
        <taxon>Agaricineae</taxon>
        <taxon>Strophariaceae</taxon>
        <taxon>Hypholoma</taxon>
    </lineage>
</organism>
<evidence type="ECO:0000313" key="2">
    <source>
        <dbReference type="EMBL" id="KJA20416.1"/>
    </source>
</evidence>
<feature type="region of interest" description="Disordered" evidence="1">
    <location>
        <begin position="141"/>
        <end position="162"/>
    </location>
</feature>
<reference evidence="3" key="1">
    <citation type="submission" date="2014-04" db="EMBL/GenBank/DDBJ databases">
        <title>Evolutionary Origins and Diversification of the Mycorrhizal Mutualists.</title>
        <authorList>
            <consortium name="DOE Joint Genome Institute"/>
            <consortium name="Mycorrhizal Genomics Consortium"/>
            <person name="Kohler A."/>
            <person name="Kuo A."/>
            <person name="Nagy L.G."/>
            <person name="Floudas D."/>
            <person name="Copeland A."/>
            <person name="Barry K.W."/>
            <person name="Cichocki N."/>
            <person name="Veneault-Fourrey C."/>
            <person name="LaButti K."/>
            <person name="Lindquist E.A."/>
            <person name="Lipzen A."/>
            <person name="Lundell T."/>
            <person name="Morin E."/>
            <person name="Murat C."/>
            <person name="Riley R."/>
            <person name="Ohm R."/>
            <person name="Sun H."/>
            <person name="Tunlid A."/>
            <person name="Henrissat B."/>
            <person name="Grigoriev I.V."/>
            <person name="Hibbett D.S."/>
            <person name="Martin F."/>
        </authorList>
    </citation>
    <scope>NUCLEOTIDE SEQUENCE [LARGE SCALE GENOMIC DNA]</scope>
    <source>
        <strain evidence="3">FD-334 SS-4</strain>
    </source>
</reference>
<accession>A0A0D2NV47</accession>
<protein>
    <submittedName>
        <fullName evidence="2">Uncharacterized protein</fullName>
    </submittedName>
</protein>
<name>A0A0D2NV47_HYPSF</name>
<dbReference type="EMBL" id="KN817567">
    <property type="protein sequence ID" value="KJA20416.1"/>
    <property type="molecule type" value="Genomic_DNA"/>
</dbReference>
<proteinExistence type="predicted"/>
<gene>
    <name evidence="2" type="ORF">HYPSUDRAFT_203732</name>
</gene>
<sequence length="210" mass="22421">MRAGAVPVSAAAGGRTSALTATGRRRRVAGPHNAAAISMCGVYSLARCAAPPWARAAYRGATLLAGLEPGAASDLGYAMLVRAFVHGEPRGMDMRWGALNAGERGRHTSSRMNRGAERCISIVHLLVHDIRSINNLSPLPRGFPAPAHRRSRPPPLPPATAPAVRQAFTPVRRHSRLIYVAASYASMLRAPPLPRLLPLMRAALARRACH</sequence>
<evidence type="ECO:0000256" key="1">
    <source>
        <dbReference type="SAM" id="MobiDB-lite"/>
    </source>
</evidence>